<accession>A0ABN0VK65</accession>
<keyword evidence="2" id="KW-1185">Reference proteome</keyword>
<protein>
    <submittedName>
        <fullName evidence="1">Uncharacterized protein</fullName>
    </submittedName>
</protein>
<name>A0ABN0VK65_9ACTN</name>
<sequence length="175" mass="19302">MDLHPCECGGSGGFERRHHLEQQGEDLVTVYEGACRACGRDRRFAFVMDDEIPPPPPAYGGDKPSEIIDPGEFAEVASRYGRWAALGALNAPEYERHQYRGAMLTALAAEEEVLKFVPEGQDAVPASAFTSERGRALYEKDPDKFSRDLLEFDIEVSQRALAAMESDPPPAADEQ</sequence>
<organism evidence="1 2">
    <name type="scientific">Streptomyces polychromogenes</name>
    <dbReference type="NCBI Taxonomy" id="67342"/>
    <lineage>
        <taxon>Bacteria</taxon>
        <taxon>Bacillati</taxon>
        <taxon>Actinomycetota</taxon>
        <taxon>Actinomycetes</taxon>
        <taxon>Kitasatosporales</taxon>
        <taxon>Streptomycetaceae</taxon>
        <taxon>Streptomyces</taxon>
    </lineage>
</organism>
<evidence type="ECO:0000313" key="1">
    <source>
        <dbReference type="EMBL" id="GAA0306953.1"/>
    </source>
</evidence>
<comment type="caution">
    <text evidence="1">The sequence shown here is derived from an EMBL/GenBank/DDBJ whole genome shotgun (WGS) entry which is preliminary data.</text>
</comment>
<reference evidence="1 2" key="1">
    <citation type="journal article" date="2019" name="Int. J. Syst. Evol. Microbiol.">
        <title>The Global Catalogue of Microorganisms (GCM) 10K type strain sequencing project: providing services to taxonomists for standard genome sequencing and annotation.</title>
        <authorList>
            <consortium name="The Broad Institute Genomics Platform"/>
            <consortium name="The Broad Institute Genome Sequencing Center for Infectious Disease"/>
            <person name="Wu L."/>
            <person name="Ma J."/>
        </authorList>
    </citation>
    <scope>NUCLEOTIDE SEQUENCE [LARGE SCALE GENOMIC DNA]</scope>
    <source>
        <strain evidence="1 2">JCM 4505</strain>
    </source>
</reference>
<evidence type="ECO:0000313" key="2">
    <source>
        <dbReference type="Proteomes" id="UP001501867"/>
    </source>
</evidence>
<proteinExistence type="predicted"/>
<gene>
    <name evidence="1" type="ORF">GCM10010302_52070</name>
</gene>
<dbReference type="EMBL" id="BAAABV010000023">
    <property type="protein sequence ID" value="GAA0306953.1"/>
    <property type="molecule type" value="Genomic_DNA"/>
</dbReference>
<dbReference type="Proteomes" id="UP001501867">
    <property type="component" value="Unassembled WGS sequence"/>
</dbReference>